<dbReference type="Pfam" id="PF12697">
    <property type="entry name" value="Abhydrolase_6"/>
    <property type="match status" value="1"/>
</dbReference>
<dbReference type="EMBL" id="JAUTAN010000001">
    <property type="protein sequence ID" value="MDQ1105066.1"/>
    <property type="molecule type" value="Genomic_DNA"/>
</dbReference>
<comment type="caution">
    <text evidence="2">The sequence shown here is derived from an EMBL/GenBank/DDBJ whole genome shotgun (WGS) entry which is preliminary data.</text>
</comment>
<feature type="domain" description="AB hydrolase-1" evidence="1">
    <location>
        <begin position="28"/>
        <end position="199"/>
    </location>
</feature>
<evidence type="ECO:0000313" key="2">
    <source>
        <dbReference type="EMBL" id="MDQ1105066.1"/>
    </source>
</evidence>
<sequence length="223" mass="23950">MDTARDLAPDHALTRVDVPDDRETRGVVLMLHGGKEHSDRAVDGRSASWRRAAAMQRTIAPTLAEAGYATWLLRYRLRGWNGGAPVVDAEAALRRTDAELPGLPVVLLGHSMGARTAVHVADHPTVAGVVALAPWFPPGESVAALPGRALRVMHGARDRITSARASQAYVERAAAVGADATFVSAGLAGHYMFTHVTRWNTFARERSLELLAAAHRGLSDSER</sequence>
<dbReference type="AlphaFoldDB" id="A0AAJ1X1M9"/>
<organism evidence="2 3">
    <name type="scientific">Nocardioides zeae</name>
    <dbReference type="NCBI Taxonomy" id="1457234"/>
    <lineage>
        <taxon>Bacteria</taxon>
        <taxon>Bacillati</taxon>
        <taxon>Actinomycetota</taxon>
        <taxon>Actinomycetes</taxon>
        <taxon>Propionibacteriales</taxon>
        <taxon>Nocardioidaceae</taxon>
        <taxon>Nocardioides</taxon>
    </lineage>
</organism>
<evidence type="ECO:0000313" key="3">
    <source>
        <dbReference type="Proteomes" id="UP001239215"/>
    </source>
</evidence>
<dbReference type="Gene3D" id="3.40.50.1820">
    <property type="entry name" value="alpha/beta hydrolase"/>
    <property type="match status" value="1"/>
</dbReference>
<dbReference type="InterPro" id="IPR029058">
    <property type="entry name" value="AB_hydrolase_fold"/>
</dbReference>
<dbReference type="SUPFAM" id="SSF53474">
    <property type="entry name" value="alpha/beta-Hydrolases"/>
    <property type="match status" value="1"/>
</dbReference>
<evidence type="ECO:0000259" key="1">
    <source>
        <dbReference type="Pfam" id="PF12697"/>
    </source>
</evidence>
<gene>
    <name evidence="2" type="ORF">QE405_002350</name>
</gene>
<dbReference type="RefSeq" id="WP_307200955.1">
    <property type="nucleotide sequence ID" value="NZ_JAUTAN010000001.1"/>
</dbReference>
<dbReference type="GO" id="GO:0016787">
    <property type="term" value="F:hydrolase activity"/>
    <property type="evidence" value="ECO:0007669"/>
    <property type="project" value="UniProtKB-KW"/>
</dbReference>
<proteinExistence type="predicted"/>
<dbReference type="Proteomes" id="UP001239215">
    <property type="component" value="Unassembled WGS sequence"/>
</dbReference>
<keyword evidence="2" id="KW-0378">Hydrolase</keyword>
<accession>A0AAJ1X1M9</accession>
<name>A0AAJ1X1M9_9ACTN</name>
<protein>
    <submittedName>
        <fullName evidence="2">Alpha-beta hydrolase superfamily lysophospholipase</fullName>
    </submittedName>
</protein>
<dbReference type="InterPro" id="IPR000073">
    <property type="entry name" value="AB_hydrolase_1"/>
</dbReference>
<reference evidence="2" key="1">
    <citation type="submission" date="2023-07" db="EMBL/GenBank/DDBJ databases">
        <title>Functional and genomic diversity of the sorghum phyllosphere microbiome.</title>
        <authorList>
            <person name="Shade A."/>
        </authorList>
    </citation>
    <scope>NUCLEOTIDE SEQUENCE</scope>
    <source>
        <strain evidence="2">SORGH_AS_1067</strain>
    </source>
</reference>
<dbReference type="PANTHER" id="PTHR11614">
    <property type="entry name" value="PHOSPHOLIPASE-RELATED"/>
    <property type="match status" value="1"/>
</dbReference>
<dbReference type="InterPro" id="IPR051044">
    <property type="entry name" value="MAG_DAG_Lipase"/>
</dbReference>